<protein>
    <submittedName>
        <fullName evidence="2">Putative secreted protein</fullName>
    </submittedName>
</protein>
<name>A0A6M2E0F0_XENCH</name>
<evidence type="ECO:0000256" key="1">
    <source>
        <dbReference type="SAM" id="SignalP"/>
    </source>
</evidence>
<feature type="chain" id="PRO_5026942382" evidence="1">
    <location>
        <begin position="20"/>
        <end position="69"/>
    </location>
</feature>
<dbReference type="EMBL" id="GIIL01006591">
    <property type="protein sequence ID" value="NOV50317.1"/>
    <property type="molecule type" value="Transcribed_RNA"/>
</dbReference>
<evidence type="ECO:0000313" key="2">
    <source>
        <dbReference type="EMBL" id="NOV50317.1"/>
    </source>
</evidence>
<sequence length="69" mass="8152">MSLLQLILLNAFLLSMKHTQMSSFIMISQNISIDLFSRNLELISFWTQFNHGFFGCYFLFKFLNYCGIL</sequence>
<reference evidence="2" key="1">
    <citation type="submission" date="2020-03" db="EMBL/GenBank/DDBJ databases">
        <title>Transcriptomic Profiling of the Digestive Tract of the Rat Flea, Xenopsylla cheopis, Following Blood Feeding and Infection with Yersinia pestis.</title>
        <authorList>
            <person name="Bland D.M."/>
            <person name="Martens C.A."/>
            <person name="Virtaneva K."/>
            <person name="Kanakabandi K."/>
            <person name="Long D."/>
            <person name="Rosenke R."/>
            <person name="Saturday G.A."/>
            <person name="Hoyt F.H."/>
            <person name="Bruno D.P."/>
            <person name="Ribeiro J.M.C."/>
            <person name="Hinnebusch J."/>
        </authorList>
    </citation>
    <scope>NUCLEOTIDE SEQUENCE</scope>
</reference>
<organism evidence="2">
    <name type="scientific">Xenopsylla cheopis</name>
    <name type="common">Oriental rat flea</name>
    <name type="synonym">Pulex cheopis</name>
    <dbReference type="NCBI Taxonomy" id="163159"/>
    <lineage>
        <taxon>Eukaryota</taxon>
        <taxon>Metazoa</taxon>
        <taxon>Ecdysozoa</taxon>
        <taxon>Arthropoda</taxon>
        <taxon>Hexapoda</taxon>
        <taxon>Insecta</taxon>
        <taxon>Pterygota</taxon>
        <taxon>Neoptera</taxon>
        <taxon>Endopterygota</taxon>
        <taxon>Siphonaptera</taxon>
        <taxon>Pulicidae</taxon>
        <taxon>Xenopsyllinae</taxon>
        <taxon>Xenopsylla</taxon>
    </lineage>
</organism>
<keyword evidence="1" id="KW-0732">Signal</keyword>
<proteinExistence type="predicted"/>
<accession>A0A6M2E0F0</accession>
<feature type="signal peptide" evidence="1">
    <location>
        <begin position="1"/>
        <end position="19"/>
    </location>
</feature>
<dbReference type="AlphaFoldDB" id="A0A6M2E0F0"/>